<accession>A0ABQ4KJF8</accession>
<reference evidence="1 2" key="1">
    <citation type="submission" date="2021-03" db="EMBL/GenBank/DDBJ databases">
        <title>Antimicrobial resistance genes in bacteria isolated from Japanese honey, and their potential for conferring macrolide and lincosamide resistance in the American foulbrood pathogen Paenibacillus larvae.</title>
        <authorList>
            <person name="Okamoto M."/>
            <person name="Kumagai M."/>
            <person name="Kanamori H."/>
            <person name="Takamatsu D."/>
        </authorList>
    </citation>
    <scope>NUCLEOTIDE SEQUENCE [LARGE SCALE GENOMIC DNA]</scope>
    <source>
        <strain evidence="1 2">J8TS2</strain>
    </source>
</reference>
<dbReference type="EMBL" id="BORB01000019">
    <property type="protein sequence ID" value="GIN58095.1"/>
    <property type="molecule type" value="Genomic_DNA"/>
</dbReference>
<sequence>MPKITFERTPDAAIMKYKYEDEPLFSYDFSPRITEHAAHRAMELVVMNERRKRWRKVERKRLRERLNE</sequence>
<dbReference type="Proteomes" id="UP000679950">
    <property type="component" value="Unassembled WGS sequence"/>
</dbReference>
<comment type="caution">
    <text evidence="1">The sequence shown here is derived from an EMBL/GenBank/DDBJ whole genome shotgun (WGS) entry which is preliminary data.</text>
</comment>
<evidence type="ECO:0000313" key="2">
    <source>
        <dbReference type="Proteomes" id="UP000679950"/>
    </source>
</evidence>
<dbReference type="RefSeq" id="WP_212966417.1">
    <property type="nucleotide sequence ID" value="NZ_BORB01000019.1"/>
</dbReference>
<name>A0ABQ4KJF8_9BACI</name>
<evidence type="ECO:0000313" key="1">
    <source>
        <dbReference type="EMBL" id="GIN58095.1"/>
    </source>
</evidence>
<protein>
    <submittedName>
        <fullName evidence="1">Uncharacterized protein</fullName>
    </submittedName>
</protein>
<proteinExistence type="predicted"/>
<organism evidence="1 2">
    <name type="scientific">Lederbergia ruris</name>
    <dbReference type="NCBI Taxonomy" id="217495"/>
    <lineage>
        <taxon>Bacteria</taxon>
        <taxon>Bacillati</taxon>
        <taxon>Bacillota</taxon>
        <taxon>Bacilli</taxon>
        <taxon>Bacillales</taxon>
        <taxon>Bacillaceae</taxon>
        <taxon>Lederbergia</taxon>
    </lineage>
</organism>
<gene>
    <name evidence="1" type="ORF">J8TS2_24140</name>
</gene>
<keyword evidence="2" id="KW-1185">Reference proteome</keyword>